<protein>
    <recommendedName>
        <fullName evidence="3">PRC-barrel domain protein</fullName>
    </recommendedName>
</protein>
<dbReference type="RefSeq" id="WP_132213206.1">
    <property type="nucleotide sequence ID" value="NZ_SLWN01000013.1"/>
</dbReference>
<keyword evidence="2" id="KW-1185">Reference proteome</keyword>
<gene>
    <name evidence="1" type="ORF">EV652_113139</name>
</gene>
<evidence type="ECO:0000313" key="1">
    <source>
        <dbReference type="EMBL" id="TCO19740.1"/>
    </source>
</evidence>
<evidence type="ECO:0008006" key="3">
    <source>
        <dbReference type="Google" id="ProtNLM"/>
    </source>
</evidence>
<name>A0A4R2H384_9ACTN</name>
<sequence>MTSSGILVSLAGLIDRSVYDRRGYRVGRIVDLVVASGIGVEHPPLHGILVRRRLKVVFIPYTGIAGICRWEVYLTTSGLQPHPLPGHDNWVALARDLLDRRIPITDGSRTARVSDLVLVCTVDEVRLVGADLSIRTRLRRLGIPRMRRSVAPQRAYDWAALAAPCER</sequence>
<dbReference type="AlphaFoldDB" id="A0A4R2H384"/>
<proteinExistence type="predicted"/>
<reference evidence="1 2" key="1">
    <citation type="journal article" date="2015" name="Stand. Genomic Sci.">
        <title>Genomic Encyclopedia of Bacterial and Archaeal Type Strains, Phase III: the genomes of soil and plant-associated and newly described type strains.</title>
        <authorList>
            <person name="Whitman W.B."/>
            <person name="Woyke T."/>
            <person name="Klenk H.P."/>
            <person name="Zhou Y."/>
            <person name="Lilburn T.G."/>
            <person name="Beck B.J."/>
            <person name="De Vos P."/>
            <person name="Vandamme P."/>
            <person name="Eisen J.A."/>
            <person name="Garrity G."/>
            <person name="Hugenholtz P."/>
            <person name="Kyrpides N.C."/>
        </authorList>
    </citation>
    <scope>NUCLEOTIDE SEQUENCE [LARGE SCALE GENOMIC DNA]</scope>
    <source>
        <strain evidence="1 2">VKM Ac-2572</strain>
    </source>
</reference>
<dbReference type="OrthoDB" id="9790355at2"/>
<evidence type="ECO:0000313" key="2">
    <source>
        <dbReference type="Proteomes" id="UP000294508"/>
    </source>
</evidence>
<dbReference type="EMBL" id="SLWN01000013">
    <property type="protein sequence ID" value="TCO19740.1"/>
    <property type="molecule type" value="Genomic_DNA"/>
</dbReference>
<accession>A0A4R2H384</accession>
<dbReference type="Proteomes" id="UP000294508">
    <property type="component" value="Unassembled WGS sequence"/>
</dbReference>
<comment type="caution">
    <text evidence="1">The sequence shown here is derived from an EMBL/GenBank/DDBJ whole genome shotgun (WGS) entry which is preliminary data.</text>
</comment>
<organism evidence="1 2">
    <name type="scientific">Kribbella steppae</name>
    <dbReference type="NCBI Taxonomy" id="2512223"/>
    <lineage>
        <taxon>Bacteria</taxon>
        <taxon>Bacillati</taxon>
        <taxon>Actinomycetota</taxon>
        <taxon>Actinomycetes</taxon>
        <taxon>Propionibacteriales</taxon>
        <taxon>Kribbellaceae</taxon>
        <taxon>Kribbella</taxon>
    </lineage>
</organism>